<name>A0A6A6UJN8_9PEZI</name>
<feature type="compositionally biased region" description="Basic residues" evidence="1">
    <location>
        <begin position="120"/>
        <end position="130"/>
    </location>
</feature>
<organism evidence="2 3">
    <name type="scientific">Microthyrium microscopicum</name>
    <dbReference type="NCBI Taxonomy" id="703497"/>
    <lineage>
        <taxon>Eukaryota</taxon>
        <taxon>Fungi</taxon>
        <taxon>Dikarya</taxon>
        <taxon>Ascomycota</taxon>
        <taxon>Pezizomycotina</taxon>
        <taxon>Dothideomycetes</taxon>
        <taxon>Dothideomycetes incertae sedis</taxon>
        <taxon>Microthyriales</taxon>
        <taxon>Microthyriaceae</taxon>
        <taxon>Microthyrium</taxon>
    </lineage>
</organism>
<evidence type="ECO:0000256" key="1">
    <source>
        <dbReference type="SAM" id="MobiDB-lite"/>
    </source>
</evidence>
<dbReference type="EMBL" id="MU004232">
    <property type="protein sequence ID" value="KAF2671693.1"/>
    <property type="molecule type" value="Genomic_DNA"/>
</dbReference>
<sequence>MASKGSEFYAEWNKNPASAKDLGIYEHHCWCRREMTNCLGAVEHMVMCKKFHGTPLRDGNHEKCKSCNQSYEMRQQRLKDVADKLFLIEKTTGDFEVTPPTPRRRSSYFPNPSDLLGSKRERKASKAQAKRKSFCVGTPSKYLERVEAATPSPQNSEILQDFDSKIRYQHRIADIKFTDSTVLKALLEDRTAPNDFGPVVSQIVQLLRPKQPKDRKDREITKLYKELEAMVLEVLQVDQAEDVETRRRRHAYTLWALKR</sequence>
<evidence type="ECO:0000313" key="2">
    <source>
        <dbReference type="EMBL" id="KAF2671693.1"/>
    </source>
</evidence>
<dbReference type="Proteomes" id="UP000799302">
    <property type="component" value="Unassembled WGS sequence"/>
</dbReference>
<dbReference type="AlphaFoldDB" id="A0A6A6UJN8"/>
<gene>
    <name evidence="2" type="ORF">BT63DRAFT_411052</name>
</gene>
<reference evidence="2" key="1">
    <citation type="journal article" date="2020" name="Stud. Mycol.">
        <title>101 Dothideomycetes genomes: a test case for predicting lifestyles and emergence of pathogens.</title>
        <authorList>
            <person name="Haridas S."/>
            <person name="Albert R."/>
            <person name="Binder M."/>
            <person name="Bloem J."/>
            <person name="Labutti K."/>
            <person name="Salamov A."/>
            <person name="Andreopoulos B."/>
            <person name="Baker S."/>
            <person name="Barry K."/>
            <person name="Bills G."/>
            <person name="Bluhm B."/>
            <person name="Cannon C."/>
            <person name="Castanera R."/>
            <person name="Culley D."/>
            <person name="Daum C."/>
            <person name="Ezra D."/>
            <person name="Gonzalez J."/>
            <person name="Henrissat B."/>
            <person name="Kuo A."/>
            <person name="Liang C."/>
            <person name="Lipzen A."/>
            <person name="Lutzoni F."/>
            <person name="Magnuson J."/>
            <person name="Mondo S."/>
            <person name="Nolan M."/>
            <person name="Ohm R."/>
            <person name="Pangilinan J."/>
            <person name="Park H.-J."/>
            <person name="Ramirez L."/>
            <person name="Alfaro M."/>
            <person name="Sun H."/>
            <person name="Tritt A."/>
            <person name="Yoshinaga Y."/>
            <person name="Zwiers L.-H."/>
            <person name="Turgeon B."/>
            <person name="Goodwin S."/>
            <person name="Spatafora J."/>
            <person name="Crous P."/>
            <person name="Grigoriev I."/>
        </authorList>
    </citation>
    <scope>NUCLEOTIDE SEQUENCE</scope>
    <source>
        <strain evidence="2">CBS 115976</strain>
    </source>
</reference>
<feature type="region of interest" description="Disordered" evidence="1">
    <location>
        <begin position="96"/>
        <end position="130"/>
    </location>
</feature>
<evidence type="ECO:0000313" key="3">
    <source>
        <dbReference type="Proteomes" id="UP000799302"/>
    </source>
</evidence>
<accession>A0A6A6UJN8</accession>
<protein>
    <submittedName>
        <fullName evidence="2">Uncharacterized protein</fullName>
    </submittedName>
</protein>
<keyword evidence="3" id="KW-1185">Reference proteome</keyword>
<proteinExistence type="predicted"/>